<dbReference type="Gramene" id="Kaladp0019s0082.1.v1.1">
    <property type="protein sequence ID" value="Kaladp0019s0082.1.v1.1.CDS.1"/>
    <property type="gene ID" value="Kaladp0019s0082.v1.1"/>
</dbReference>
<dbReference type="EnsemblPlants" id="Kaladp0019s0082.1.v1.1">
    <property type="protein sequence ID" value="Kaladp0019s0082.1.v1.1.CDS.1"/>
    <property type="gene ID" value="Kaladp0019s0082.v1.1"/>
</dbReference>
<evidence type="ECO:0000256" key="1">
    <source>
        <dbReference type="SAM" id="MobiDB-lite"/>
    </source>
</evidence>
<sequence length="241" mass="27327">MAMVVASLEHVLHLFDSAWFQHQVFTTQPPQNFYDQEEEEPEKVEHVEGARTLEFFRSHSHHLLLSFGTNFLSDSESPTSVLLPTTPKLHTIFSGKQLCGLDKPAAATAKDAKATKRNAVNKKRRSRGSGSSRSLTDLEFEELKGFQDLGFVFSEEDHRDVDLISMVPGLQRSAYSSQEAVNIQRPYLSEAWGVMEKRKEAFLKPDALIINHKIGQVGMENEMMMKEYIKCWAHSVASTIR</sequence>
<dbReference type="PANTHER" id="PTHR33785:SF12">
    <property type="entry name" value="DUF1685 FAMILY PROTEIN"/>
    <property type="match status" value="1"/>
</dbReference>
<evidence type="ECO:0000313" key="2">
    <source>
        <dbReference type="EnsemblPlants" id="Kaladp0019s0082.1.v1.1.CDS.1"/>
    </source>
</evidence>
<dbReference type="AlphaFoldDB" id="A0A7N0T2T5"/>
<reference evidence="2" key="1">
    <citation type="submission" date="2021-01" db="UniProtKB">
        <authorList>
            <consortium name="EnsemblPlants"/>
        </authorList>
    </citation>
    <scope>IDENTIFICATION</scope>
</reference>
<name>A0A7N0T2T5_KALFE</name>
<organism evidence="2 3">
    <name type="scientific">Kalanchoe fedtschenkoi</name>
    <name type="common">Lavender scallops</name>
    <name type="synonym">South American air plant</name>
    <dbReference type="NCBI Taxonomy" id="63787"/>
    <lineage>
        <taxon>Eukaryota</taxon>
        <taxon>Viridiplantae</taxon>
        <taxon>Streptophyta</taxon>
        <taxon>Embryophyta</taxon>
        <taxon>Tracheophyta</taxon>
        <taxon>Spermatophyta</taxon>
        <taxon>Magnoliopsida</taxon>
        <taxon>eudicotyledons</taxon>
        <taxon>Gunneridae</taxon>
        <taxon>Pentapetalae</taxon>
        <taxon>Saxifragales</taxon>
        <taxon>Crassulaceae</taxon>
        <taxon>Kalanchoe</taxon>
    </lineage>
</organism>
<dbReference type="PANTHER" id="PTHR33785">
    <property type="entry name" value="OS06G0550800 PROTEIN"/>
    <property type="match status" value="1"/>
</dbReference>
<feature type="region of interest" description="Disordered" evidence="1">
    <location>
        <begin position="107"/>
        <end position="134"/>
    </location>
</feature>
<protein>
    <submittedName>
        <fullName evidence="2">Uncharacterized protein</fullName>
    </submittedName>
</protein>
<proteinExistence type="predicted"/>
<keyword evidence="3" id="KW-1185">Reference proteome</keyword>
<accession>A0A7N0T2T5</accession>
<dbReference type="OMA" id="HEIFTIN"/>
<dbReference type="Proteomes" id="UP000594263">
    <property type="component" value="Unplaced"/>
</dbReference>
<feature type="compositionally biased region" description="Basic residues" evidence="1">
    <location>
        <begin position="115"/>
        <end position="127"/>
    </location>
</feature>
<evidence type="ECO:0000313" key="3">
    <source>
        <dbReference type="Proteomes" id="UP000594263"/>
    </source>
</evidence>